<gene>
    <name evidence="1" type="ORF">V8N49_23295</name>
</gene>
<name>A0ABU8DM00_ERWAP</name>
<evidence type="ECO:0000313" key="2">
    <source>
        <dbReference type="Proteomes" id="UP001306592"/>
    </source>
</evidence>
<evidence type="ECO:0000313" key="1">
    <source>
        <dbReference type="EMBL" id="MEI2684542.1"/>
    </source>
</evidence>
<organism evidence="1 2">
    <name type="scientific">Erwinia aphidicola</name>
    <dbReference type="NCBI Taxonomy" id="68334"/>
    <lineage>
        <taxon>Bacteria</taxon>
        <taxon>Pseudomonadati</taxon>
        <taxon>Pseudomonadota</taxon>
        <taxon>Gammaproteobacteria</taxon>
        <taxon>Enterobacterales</taxon>
        <taxon>Erwiniaceae</taxon>
        <taxon>Erwinia</taxon>
    </lineage>
</organism>
<evidence type="ECO:0008006" key="3">
    <source>
        <dbReference type="Google" id="ProtNLM"/>
    </source>
</evidence>
<reference evidence="1 2" key="1">
    <citation type="submission" date="2024-02" db="EMBL/GenBank/DDBJ databases">
        <title>First report Erwinia aphidicola in onion in Chile.</title>
        <authorList>
            <person name="Valenzuela M."/>
            <person name="Pena M."/>
            <person name="Dutta B."/>
        </authorList>
    </citation>
    <scope>NUCLEOTIDE SEQUENCE [LARGE SCALE GENOMIC DNA]</scope>
    <source>
        <strain evidence="1 2">QCJ3A</strain>
    </source>
</reference>
<dbReference type="RefSeq" id="WP_336204282.1">
    <property type="nucleotide sequence ID" value="NZ_JBANEI010000033.1"/>
</dbReference>
<proteinExistence type="predicted"/>
<sequence>MKLFQRQMGIIITEDYDALPEGLWSALRFLLRRGYTVDPGLSRQCVIGAIEALERRFPGRRLTDMQVVEWMPLDRLFKLCNDDEPPDTRTVSPLRGYLARLPGTDAGHSLSLPPCIRALRAHRKITGSFLLTAIRLTLHHRYRHL</sequence>
<accession>A0ABU8DM00</accession>
<protein>
    <recommendedName>
        <fullName evidence="3">Mutator family transposase</fullName>
    </recommendedName>
</protein>
<keyword evidence="2" id="KW-1185">Reference proteome</keyword>
<dbReference type="EMBL" id="JBANEI010000033">
    <property type="protein sequence ID" value="MEI2684542.1"/>
    <property type="molecule type" value="Genomic_DNA"/>
</dbReference>
<dbReference type="Proteomes" id="UP001306592">
    <property type="component" value="Unassembled WGS sequence"/>
</dbReference>
<comment type="caution">
    <text evidence="1">The sequence shown here is derived from an EMBL/GenBank/DDBJ whole genome shotgun (WGS) entry which is preliminary data.</text>
</comment>